<reference evidence="2 3" key="1">
    <citation type="journal article" date="2013" name="J. Microbiol.">
        <title>Lysinibacillus chungkukjangi sp. nov., isolated from Chungkukjang, Korean fermented soybean food.</title>
        <authorList>
            <person name="Kim S.J."/>
            <person name="Jang Y.H."/>
            <person name="Hamada M."/>
            <person name="Ahn J.H."/>
            <person name="Weon H.Y."/>
            <person name="Suzuki K."/>
            <person name="Whang K.S."/>
            <person name="Kwon S.W."/>
        </authorList>
    </citation>
    <scope>NUCLEOTIDE SEQUENCE [LARGE SCALE GENOMIC DNA]</scope>
    <source>
        <strain evidence="2 3">MCCC 1A12701</strain>
    </source>
</reference>
<name>A0A3N9ULZ0_9BACI</name>
<proteinExistence type="predicted"/>
<gene>
    <name evidence="2" type="ORF">EBB45_01645</name>
</gene>
<feature type="transmembrane region" description="Helical" evidence="1">
    <location>
        <begin position="112"/>
        <end position="133"/>
    </location>
</feature>
<comment type="caution">
    <text evidence="2">The sequence shown here is derived from an EMBL/GenBank/DDBJ whole genome shotgun (WGS) entry which is preliminary data.</text>
</comment>
<evidence type="ECO:0000313" key="3">
    <source>
        <dbReference type="Proteomes" id="UP000274033"/>
    </source>
</evidence>
<protein>
    <submittedName>
        <fullName evidence="2">Uncharacterized protein</fullName>
    </submittedName>
</protein>
<evidence type="ECO:0000256" key="1">
    <source>
        <dbReference type="SAM" id="Phobius"/>
    </source>
</evidence>
<accession>A0A3N9ULZ0</accession>
<dbReference type="EMBL" id="RRCT01000001">
    <property type="protein sequence ID" value="RQW76278.1"/>
    <property type="molecule type" value="Genomic_DNA"/>
</dbReference>
<keyword evidence="1" id="KW-0812">Transmembrane</keyword>
<keyword evidence="1" id="KW-0472">Membrane</keyword>
<sequence>MFYLAFVTSLAASIFLAVGLKLLNLFHFIKWNPVGYAEKWGVLEQSHGLVRWFFLLIVLFIILFILYLIMQYVALVPPFVTSLVIGGVIALLAEWIIKDLPAELSSFKKLSIPFIVTVIMTSRFVFETATYHFKAAHFEKRNKLPYKDTVIK</sequence>
<feature type="transmembrane region" description="Helical" evidence="1">
    <location>
        <begin position="49"/>
        <end position="69"/>
    </location>
</feature>
<dbReference type="AlphaFoldDB" id="A0A3N9ULZ0"/>
<keyword evidence="1" id="KW-1133">Transmembrane helix</keyword>
<dbReference type="RefSeq" id="WP_124761956.1">
    <property type="nucleotide sequence ID" value="NZ_JAFBDY010000001.1"/>
</dbReference>
<keyword evidence="3" id="KW-1185">Reference proteome</keyword>
<evidence type="ECO:0000313" key="2">
    <source>
        <dbReference type="EMBL" id="RQW76278.1"/>
    </source>
</evidence>
<dbReference type="OrthoDB" id="2966427at2"/>
<feature type="transmembrane region" description="Helical" evidence="1">
    <location>
        <begin position="76"/>
        <end position="97"/>
    </location>
</feature>
<organism evidence="2 3">
    <name type="scientific">Lysinibacillus composti</name>
    <dbReference type="NCBI Taxonomy" id="720633"/>
    <lineage>
        <taxon>Bacteria</taxon>
        <taxon>Bacillati</taxon>
        <taxon>Bacillota</taxon>
        <taxon>Bacilli</taxon>
        <taxon>Bacillales</taxon>
        <taxon>Bacillaceae</taxon>
        <taxon>Lysinibacillus</taxon>
    </lineage>
</organism>
<dbReference type="Proteomes" id="UP000274033">
    <property type="component" value="Unassembled WGS sequence"/>
</dbReference>